<evidence type="ECO:0000256" key="1">
    <source>
        <dbReference type="SAM" id="MobiDB-lite"/>
    </source>
</evidence>
<reference evidence="2" key="1">
    <citation type="submission" date="2018-07" db="EMBL/GenBank/DDBJ databases">
        <title>Comparative genomics of catfishes provides insights into carnivory and benthic adaptation.</title>
        <authorList>
            <person name="Zhang Y."/>
            <person name="Wang D."/>
            <person name="Peng Z."/>
            <person name="Zheng S."/>
            <person name="Shao F."/>
            <person name="Tao W."/>
        </authorList>
    </citation>
    <scope>NUCLEOTIDE SEQUENCE</scope>
    <source>
        <strain evidence="2">Chongqing</strain>
    </source>
</reference>
<proteinExistence type="predicted"/>
<dbReference type="Proteomes" id="UP001205998">
    <property type="component" value="Unassembled WGS sequence"/>
</dbReference>
<feature type="compositionally biased region" description="Basic residues" evidence="1">
    <location>
        <begin position="62"/>
        <end position="77"/>
    </location>
</feature>
<feature type="compositionally biased region" description="Basic and acidic residues" evidence="1">
    <location>
        <begin position="12"/>
        <end position="22"/>
    </location>
</feature>
<feature type="compositionally biased region" description="Basic residues" evidence="1">
    <location>
        <begin position="99"/>
        <end position="109"/>
    </location>
</feature>
<name>A0AAD5FE43_SILAS</name>
<feature type="compositionally biased region" description="Basic residues" evidence="1">
    <location>
        <begin position="1"/>
        <end position="11"/>
    </location>
</feature>
<sequence length="232" mass="26175">MKKKKKGRKKKVEAGEVEKVDEGEGGGGGGRNMKYEKEDEEEGEGKWGMRRRRKKEEDKEKVSRKKIKKRIRRRRRRSGGEGKSEKKKEEEKEEEEKKTRMRRKMEKRRMAPGRCVGYKFVGCQKEMDKSLSEFDKGQVVMALRLGQSISEVADLVGCSESAVGGVLPDEKTIVEKKSRGRSRKNPQAHKTFLVEPSGSGSLVFKALAQKVLSSKPSLTKLPPQAATPGVPE</sequence>
<dbReference type="EMBL" id="MU564352">
    <property type="protein sequence ID" value="KAI5612072.1"/>
    <property type="molecule type" value="Genomic_DNA"/>
</dbReference>
<feature type="region of interest" description="Disordered" evidence="1">
    <location>
        <begin position="1"/>
        <end position="109"/>
    </location>
</feature>
<dbReference type="AlphaFoldDB" id="A0AAD5FE43"/>
<evidence type="ECO:0000313" key="2">
    <source>
        <dbReference type="EMBL" id="KAI5612072.1"/>
    </source>
</evidence>
<accession>A0AAD5FE43</accession>
<feature type="compositionally biased region" description="Basic and acidic residues" evidence="1">
    <location>
        <begin position="78"/>
        <end position="98"/>
    </location>
</feature>
<feature type="compositionally biased region" description="Basic residues" evidence="1">
    <location>
        <begin position="178"/>
        <end position="187"/>
    </location>
</feature>
<gene>
    <name evidence="2" type="ORF">C0J50_0740</name>
</gene>
<evidence type="ECO:0000313" key="3">
    <source>
        <dbReference type="Proteomes" id="UP001205998"/>
    </source>
</evidence>
<protein>
    <submittedName>
        <fullName evidence="2">Uncharacterized protein</fullName>
    </submittedName>
</protein>
<comment type="caution">
    <text evidence="2">The sequence shown here is derived from an EMBL/GenBank/DDBJ whole genome shotgun (WGS) entry which is preliminary data.</text>
</comment>
<organism evidence="2 3">
    <name type="scientific">Silurus asotus</name>
    <name type="common">Amur catfish</name>
    <name type="synonym">Parasilurus asotus</name>
    <dbReference type="NCBI Taxonomy" id="30991"/>
    <lineage>
        <taxon>Eukaryota</taxon>
        <taxon>Metazoa</taxon>
        <taxon>Chordata</taxon>
        <taxon>Craniata</taxon>
        <taxon>Vertebrata</taxon>
        <taxon>Euteleostomi</taxon>
        <taxon>Actinopterygii</taxon>
        <taxon>Neopterygii</taxon>
        <taxon>Teleostei</taxon>
        <taxon>Ostariophysi</taxon>
        <taxon>Siluriformes</taxon>
        <taxon>Siluridae</taxon>
        <taxon>Silurus</taxon>
    </lineage>
</organism>
<keyword evidence="3" id="KW-1185">Reference proteome</keyword>
<feature type="region of interest" description="Disordered" evidence="1">
    <location>
        <begin position="175"/>
        <end position="194"/>
    </location>
</feature>